<sequence length="315" mass="33697">MENRSHALAAGIFTILLGIAAAIALWWLGQSRDSAATYILETRGNVTGLNVQAQVRYRGIRAGKVDAIEPDEKDPRVLLVHINLENRFRLTRGSTAQLGYQGVTGLAYVEIEDDGSSAEPLAGKDGAPPRIALRPTVFDTLGEKAGDIVDQISASSLRLSKLLDDRNIQNLTRALENVAAASEGMREMPAILASVREALSENNMRSMRQILAHVEKAAGESAPLTTEMRELVKSMSLLSRRFDTLAGSAGDELTSATLPRANALMRELAANSRQLSRVLDGLESNPQMLIFGRGAAAPGPGEAGFSAPAKQGEGR</sequence>
<feature type="compositionally biased region" description="Low complexity" evidence="1">
    <location>
        <begin position="293"/>
        <end position="309"/>
    </location>
</feature>
<keyword evidence="2" id="KW-0812">Transmembrane</keyword>
<proteinExistence type="predicted"/>
<evidence type="ECO:0000313" key="5">
    <source>
        <dbReference type="Proteomes" id="UP000031637"/>
    </source>
</evidence>
<name>W0SFH4_9PROT</name>
<dbReference type="PANTHER" id="PTHR36698">
    <property type="entry name" value="BLL5892 PROTEIN"/>
    <property type="match status" value="1"/>
</dbReference>
<dbReference type="Proteomes" id="UP000031637">
    <property type="component" value="Chromosome"/>
</dbReference>
<dbReference type="Pfam" id="PF02470">
    <property type="entry name" value="MlaD"/>
    <property type="match status" value="1"/>
</dbReference>
<evidence type="ECO:0000256" key="1">
    <source>
        <dbReference type="SAM" id="MobiDB-lite"/>
    </source>
</evidence>
<gene>
    <name evidence="4" type="ORF">SUTH_01718</name>
</gene>
<feature type="transmembrane region" description="Helical" evidence="2">
    <location>
        <begin position="7"/>
        <end position="28"/>
    </location>
</feature>
<dbReference type="InterPro" id="IPR003399">
    <property type="entry name" value="Mce/MlaD"/>
</dbReference>
<dbReference type="EMBL" id="AP012547">
    <property type="protein sequence ID" value="BAO29510.1"/>
    <property type="molecule type" value="Genomic_DNA"/>
</dbReference>
<dbReference type="KEGG" id="shd:SUTH_01718"/>
<feature type="domain" description="Mce/MlaD" evidence="3">
    <location>
        <begin position="44"/>
        <end position="112"/>
    </location>
</feature>
<keyword evidence="2" id="KW-1133">Transmembrane helix</keyword>
<dbReference type="RefSeq" id="WP_041098561.1">
    <property type="nucleotide sequence ID" value="NZ_AP012547.1"/>
</dbReference>
<feature type="region of interest" description="Disordered" evidence="1">
    <location>
        <begin position="293"/>
        <end position="315"/>
    </location>
</feature>
<dbReference type="HOGENOM" id="CLU_013850_1_1_4"/>
<reference evidence="4 5" key="1">
    <citation type="journal article" date="2014" name="Syst. Appl. Microbiol.">
        <title>Complete genomes of freshwater sulfur oxidizers Sulfuricella denitrificans skB26 and Sulfuritalea hydrogenivorans sk43H: genetic insights into the sulfur oxidation pathway of betaproteobacteria.</title>
        <authorList>
            <person name="Watanabe T."/>
            <person name="Kojima H."/>
            <person name="Fukui M."/>
        </authorList>
    </citation>
    <scope>NUCLEOTIDE SEQUENCE [LARGE SCALE GENOMIC DNA]</scope>
    <source>
        <strain evidence="4">DSM22779</strain>
    </source>
</reference>
<dbReference type="PANTHER" id="PTHR36698:SF2">
    <property type="entry name" value="MCE_MLAD DOMAIN-CONTAINING PROTEIN"/>
    <property type="match status" value="1"/>
</dbReference>
<protein>
    <recommendedName>
        <fullName evidence="3">Mce/MlaD domain-containing protein</fullName>
    </recommendedName>
</protein>
<dbReference type="OrthoDB" id="5294672at2"/>
<dbReference type="AlphaFoldDB" id="W0SFH4"/>
<evidence type="ECO:0000256" key="2">
    <source>
        <dbReference type="SAM" id="Phobius"/>
    </source>
</evidence>
<dbReference type="STRING" id="1223802.SUTH_01718"/>
<accession>W0SFH4</accession>
<keyword evidence="2" id="KW-0472">Membrane</keyword>
<evidence type="ECO:0000259" key="3">
    <source>
        <dbReference type="Pfam" id="PF02470"/>
    </source>
</evidence>
<evidence type="ECO:0000313" key="4">
    <source>
        <dbReference type="EMBL" id="BAO29510.1"/>
    </source>
</evidence>
<organism evidence="4 5">
    <name type="scientific">Sulfuritalea hydrogenivorans sk43H</name>
    <dbReference type="NCBI Taxonomy" id="1223802"/>
    <lineage>
        <taxon>Bacteria</taxon>
        <taxon>Pseudomonadati</taxon>
        <taxon>Pseudomonadota</taxon>
        <taxon>Betaproteobacteria</taxon>
        <taxon>Nitrosomonadales</taxon>
        <taxon>Sterolibacteriaceae</taxon>
        <taxon>Sulfuritalea</taxon>
    </lineage>
</organism>
<keyword evidence="5" id="KW-1185">Reference proteome</keyword>